<feature type="domain" description="LysR substrate-binding" evidence="6">
    <location>
        <begin position="45"/>
        <end position="218"/>
    </location>
</feature>
<dbReference type="Pfam" id="PF03466">
    <property type="entry name" value="LysR_substrate"/>
    <property type="match status" value="1"/>
</dbReference>
<proteinExistence type="inferred from homology"/>
<evidence type="ECO:0000256" key="4">
    <source>
        <dbReference type="ARBA" id="ARBA00023163"/>
    </source>
</evidence>
<feature type="region of interest" description="Disordered" evidence="5">
    <location>
        <begin position="219"/>
        <end position="286"/>
    </location>
</feature>
<dbReference type="KEGG" id="sbil:SANBI_000802"/>
<dbReference type="AlphaFoldDB" id="A0AAF1C4U3"/>
<evidence type="ECO:0000256" key="5">
    <source>
        <dbReference type="SAM" id="MobiDB-lite"/>
    </source>
</evidence>
<protein>
    <submittedName>
        <fullName evidence="7">LysR substrate-binding domain-containing protein</fullName>
    </submittedName>
</protein>
<comment type="similarity">
    <text evidence="1">Belongs to the LysR transcriptional regulatory family.</text>
</comment>
<feature type="region of interest" description="Disordered" evidence="5">
    <location>
        <begin position="1"/>
        <end position="30"/>
    </location>
</feature>
<evidence type="ECO:0000256" key="2">
    <source>
        <dbReference type="ARBA" id="ARBA00023015"/>
    </source>
</evidence>
<sequence>MPSDPSLDDPQVPEEQDSSADQPITEQAGGPSFRLAIAPGVTPAKWVGVWRTRLADVPLELVQVDVLDRGAVVTDRTVDAGLLRLPLGREGLSVIPLYTEIPVVVVPKEHVVAAFDEVSSEELADEVFLHPLDDLLEWETLPGTPAQERPVTTAAAIELVAAGVGVVVVPQSVARLHHRKDLTYRPVSDGPQSRIGFVWPEDETTELVEEFIGIVRGRTANSSRGRAAQQDAAKSSGDQQAKPRTKAQEKAAAARRETDRKAAAARKAGTRGGKLTGKRLGKRGNR</sequence>
<feature type="compositionally biased region" description="Basic residues" evidence="5">
    <location>
        <begin position="276"/>
        <end position="286"/>
    </location>
</feature>
<evidence type="ECO:0000313" key="8">
    <source>
        <dbReference type="Proteomes" id="UP001304340"/>
    </source>
</evidence>
<keyword evidence="3" id="KW-0238">DNA-binding</keyword>
<dbReference type="GO" id="GO:0003677">
    <property type="term" value="F:DNA binding"/>
    <property type="evidence" value="ECO:0007669"/>
    <property type="project" value="UniProtKB-KW"/>
</dbReference>
<dbReference type="GO" id="GO:0003700">
    <property type="term" value="F:DNA-binding transcription factor activity"/>
    <property type="evidence" value="ECO:0007669"/>
    <property type="project" value="TreeGrafter"/>
</dbReference>
<dbReference type="SUPFAM" id="SSF53850">
    <property type="entry name" value="Periplasmic binding protein-like II"/>
    <property type="match status" value="1"/>
</dbReference>
<dbReference type="Proteomes" id="UP001304340">
    <property type="component" value="Chromosome"/>
</dbReference>
<dbReference type="PANTHER" id="PTHR30346">
    <property type="entry name" value="TRANSCRIPTIONAL DUAL REGULATOR HCAR-RELATED"/>
    <property type="match status" value="1"/>
</dbReference>
<organism evidence="7 8">
    <name type="scientific">Sanguibacter biliveldensis</name>
    <dbReference type="NCBI Taxonomy" id="3030830"/>
    <lineage>
        <taxon>Bacteria</taxon>
        <taxon>Bacillati</taxon>
        <taxon>Actinomycetota</taxon>
        <taxon>Actinomycetes</taxon>
        <taxon>Micrococcales</taxon>
        <taxon>Sanguibacteraceae</taxon>
        <taxon>Sanguibacter</taxon>
    </lineage>
</organism>
<accession>A0AAF1C4U3</accession>
<keyword evidence="8" id="KW-1185">Reference proteome</keyword>
<gene>
    <name evidence="7" type="ORF">SANBI_000802</name>
</gene>
<keyword evidence="4" id="KW-0804">Transcription</keyword>
<dbReference type="EMBL" id="CP138359">
    <property type="protein sequence ID" value="WPF83148.1"/>
    <property type="molecule type" value="Genomic_DNA"/>
</dbReference>
<dbReference type="PANTHER" id="PTHR30346:SF0">
    <property type="entry name" value="HCA OPERON TRANSCRIPTIONAL ACTIVATOR HCAR"/>
    <property type="match status" value="1"/>
</dbReference>
<evidence type="ECO:0000313" key="7">
    <source>
        <dbReference type="EMBL" id="WPF83148.1"/>
    </source>
</evidence>
<dbReference type="Gene3D" id="3.40.190.10">
    <property type="entry name" value="Periplasmic binding protein-like II"/>
    <property type="match status" value="2"/>
</dbReference>
<evidence type="ECO:0000256" key="1">
    <source>
        <dbReference type="ARBA" id="ARBA00009437"/>
    </source>
</evidence>
<dbReference type="GO" id="GO:0032993">
    <property type="term" value="C:protein-DNA complex"/>
    <property type="evidence" value="ECO:0007669"/>
    <property type="project" value="TreeGrafter"/>
</dbReference>
<name>A0AAF1C4U3_9MICO</name>
<dbReference type="InterPro" id="IPR005119">
    <property type="entry name" value="LysR_subst-bd"/>
</dbReference>
<reference evidence="8" key="1">
    <citation type="submission" date="2023-11" db="EMBL/GenBank/DDBJ databases">
        <authorList>
            <person name="Helweg L.P."/>
            <person name="Kiel A."/>
            <person name="Hitz F."/>
            <person name="Ruckert-Reed C."/>
            <person name="Busche T."/>
            <person name="Kaltschmidt B."/>
            <person name="Kaltschmidt C."/>
        </authorList>
    </citation>
    <scope>NUCLEOTIDE SEQUENCE [LARGE SCALE GENOMIC DNA]</scope>
    <source>
        <strain evidence="8">4.1</strain>
    </source>
</reference>
<evidence type="ECO:0000256" key="3">
    <source>
        <dbReference type="ARBA" id="ARBA00023125"/>
    </source>
</evidence>
<keyword evidence="2" id="KW-0805">Transcription regulation</keyword>
<feature type="compositionally biased region" description="Basic and acidic residues" evidence="5">
    <location>
        <begin position="246"/>
        <end position="262"/>
    </location>
</feature>
<dbReference type="RefSeq" id="WP_319159154.1">
    <property type="nucleotide sequence ID" value="NZ_CP138359.1"/>
</dbReference>
<evidence type="ECO:0000259" key="6">
    <source>
        <dbReference type="Pfam" id="PF03466"/>
    </source>
</evidence>